<keyword evidence="2" id="KW-0808">Transferase</keyword>
<protein>
    <submittedName>
        <fullName evidence="4">Caffeoyl-CoA O-methyltransferase</fullName>
    </submittedName>
</protein>
<dbReference type="GO" id="GO:0032259">
    <property type="term" value="P:methylation"/>
    <property type="evidence" value="ECO:0007669"/>
    <property type="project" value="UniProtKB-KW"/>
</dbReference>
<evidence type="ECO:0000313" key="5">
    <source>
        <dbReference type="Proteomes" id="UP000599074"/>
    </source>
</evidence>
<dbReference type="EMBL" id="BOON01000066">
    <property type="protein sequence ID" value="GII26097.1"/>
    <property type="molecule type" value="Genomic_DNA"/>
</dbReference>
<dbReference type="GO" id="GO:0008171">
    <property type="term" value="F:O-methyltransferase activity"/>
    <property type="evidence" value="ECO:0007669"/>
    <property type="project" value="InterPro"/>
</dbReference>
<dbReference type="PANTHER" id="PTHR43167">
    <property type="entry name" value="PUTATIVE (AFU_ORTHOLOGUE AFUA_6G01830)-RELATED"/>
    <property type="match status" value="1"/>
</dbReference>
<organism evidence="4 5">
    <name type="scientific">Planosporangium mesophilum</name>
    <dbReference type="NCBI Taxonomy" id="689768"/>
    <lineage>
        <taxon>Bacteria</taxon>
        <taxon>Bacillati</taxon>
        <taxon>Actinomycetota</taxon>
        <taxon>Actinomycetes</taxon>
        <taxon>Micromonosporales</taxon>
        <taxon>Micromonosporaceae</taxon>
        <taxon>Planosporangium</taxon>
    </lineage>
</organism>
<comment type="caution">
    <text evidence="4">The sequence shown here is derived from an EMBL/GenBank/DDBJ whole genome shotgun (WGS) entry which is preliminary data.</text>
</comment>
<dbReference type="AlphaFoldDB" id="A0A8J3TJ35"/>
<dbReference type="SUPFAM" id="SSF53335">
    <property type="entry name" value="S-adenosyl-L-methionine-dependent methyltransferases"/>
    <property type="match status" value="1"/>
</dbReference>
<dbReference type="Pfam" id="PF01596">
    <property type="entry name" value="Methyltransf_3"/>
    <property type="match status" value="1"/>
</dbReference>
<dbReference type="PANTHER" id="PTHR43167:SF1">
    <property type="entry name" value="PUTATIVE (AFU_ORTHOLOGUE AFUA_6G01830)-RELATED"/>
    <property type="match status" value="1"/>
</dbReference>
<dbReference type="InterPro" id="IPR029063">
    <property type="entry name" value="SAM-dependent_MTases_sf"/>
</dbReference>
<proteinExistence type="predicted"/>
<gene>
    <name evidence="4" type="ORF">Pme01_56940</name>
</gene>
<evidence type="ECO:0000256" key="2">
    <source>
        <dbReference type="ARBA" id="ARBA00022679"/>
    </source>
</evidence>
<evidence type="ECO:0000256" key="1">
    <source>
        <dbReference type="ARBA" id="ARBA00022603"/>
    </source>
</evidence>
<accession>A0A8J3TJ35</accession>
<name>A0A8J3TJ35_9ACTN</name>
<dbReference type="RefSeq" id="WP_168117943.1">
    <property type="nucleotide sequence ID" value="NZ_BOON01000066.1"/>
</dbReference>
<dbReference type="InterPro" id="IPR002935">
    <property type="entry name" value="SAM_O-MeTrfase"/>
</dbReference>
<dbReference type="Gene3D" id="3.40.50.150">
    <property type="entry name" value="Vaccinia Virus protein VP39"/>
    <property type="match status" value="1"/>
</dbReference>
<keyword evidence="5" id="KW-1185">Reference proteome</keyword>
<evidence type="ECO:0000256" key="3">
    <source>
        <dbReference type="ARBA" id="ARBA00022691"/>
    </source>
</evidence>
<dbReference type="PROSITE" id="PS51682">
    <property type="entry name" value="SAM_OMT_I"/>
    <property type="match status" value="1"/>
</dbReference>
<evidence type="ECO:0000313" key="4">
    <source>
        <dbReference type="EMBL" id="GII26097.1"/>
    </source>
</evidence>
<dbReference type="Proteomes" id="UP000599074">
    <property type="component" value="Unassembled WGS sequence"/>
</dbReference>
<dbReference type="CDD" id="cd02440">
    <property type="entry name" value="AdoMet_MTases"/>
    <property type="match status" value="1"/>
</dbReference>
<keyword evidence="3" id="KW-0949">S-adenosyl-L-methionine</keyword>
<keyword evidence="1" id="KW-0489">Methyltransferase</keyword>
<reference evidence="4" key="1">
    <citation type="submission" date="2021-01" db="EMBL/GenBank/DDBJ databases">
        <title>Whole genome shotgun sequence of Planosporangium mesophilum NBRC 109066.</title>
        <authorList>
            <person name="Komaki H."/>
            <person name="Tamura T."/>
        </authorList>
    </citation>
    <scope>NUCLEOTIDE SEQUENCE</scope>
    <source>
        <strain evidence="4">NBRC 109066</strain>
    </source>
</reference>
<sequence length="193" mass="21089">MDDDLRSLLDALYAEGKAHDADQPDRLLRLRNLEPETATLLALLTRMTGARSVVEIGTSNGYSTIWLADAVADTSGTVVSVELGPTDEARANLERAGLADRVRLERRDGGQFLQNLADDSVDLLFLDSERVEYPNWWPHPARVVRPGGVLAVDNVLSHPDEAAPFLALLAGDGRFVTATIPVGKGLHLAWRRQ</sequence>